<dbReference type="EMBL" id="AFCW01001521">
    <property type="protein sequence ID" value="EHD00972.1"/>
    <property type="molecule type" value="Genomic_DNA"/>
</dbReference>
<protein>
    <submittedName>
        <fullName evidence="1">Uncharacterized protein</fullName>
    </submittedName>
</protein>
<feature type="non-terminal residue" evidence="1">
    <location>
        <position position="38"/>
    </location>
</feature>
<evidence type="ECO:0000313" key="1">
    <source>
        <dbReference type="EMBL" id="EHD00972.1"/>
    </source>
</evidence>
<comment type="caution">
    <text evidence="1">The sequence shown here is derived from an EMBL/GenBank/DDBJ whole genome shotgun (WGS) entry which is preliminary data.</text>
</comment>
<reference evidence="1 2" key="1">
    <citation type="journal article" date="2011" name="BMC Genomics">
        <title>Genome sequencing reveals diversification of virulence factor content and possible host adaptation in distinct subpopulations of Salmonella enterica.</title>
        <authorList>
            <person name="den Bakker H.C."/>
            <person name="Moreno Switt A.I."/>
            <person name="Govoni G."/>
            <person name="Cummings C.A."/>
            <person name="Ranieri M.L."/>
            <person name="Degoricija L."/>
            <person name="Hoelzer K."/>
            <person name="Rodriguez-Rivera L.D."/>
            <person name="Brown S."/>
            <person name="Bolchacova E."/>
            <person name="Furtado M.R."/>
            <person name="Wiedmann M."/>
        </authorList>
    </citation>
    <scope>NUCLEOTIDE SEQUENCE [LARGE SCALE GENOMIC DNA]</scope>
    <source>
        <strain evidence="1 2">R8-2977</strain>
    </source>
</reference>
<accession>G5RYX0</accession>
<organism evidence="1 2">
    <name type="scientific">Salmonella enterica subsp. enterica serovar Urbana str. R8-2977</name>
    <dbReference type="NCBI Taxonomy" id="913084"/>
    <lineage>
        <taxon>Bacteria</taxon>
        <taxon>Pseudomonadati</taxon>
        <taxon>Pseudomonadota</taxon>
        <taxon>Gammaproteobacteria</taxon>
        <taxon>Enterobacterales</taxon>
        <taxon>Enterobacteriaceae</taxon>
        <taxon>Salmonella</taxon>
    </lineage>
</organism>
<gene>
    <name evidence="1" type="ORF">LTSEURB_3964</name>
</gene>
<proteinExistence type="predicted"/>
<dbReference type="Proteomes" id="UP000004776">
    <property type="component" value="Unassembled WGS sequence"/>
</dbReference>
<sequence>MNVKWLGRRERKNDDIYLVVVTADAGGIFRRPQTGGAF</sequence>
<evidence type="ECO:0000313" key="2">
    <source>
        <dbReference type="Proteomes" id="UP000004776"/>
    </source>
</evidence>
<name>G5RYX0_SALET</name>
<dbReference type="AlphaFoldDB" id="G5RYX0"/>